<dbReference type="OrthoDB" id="10391924at2759"/>
<accession>A0A816FWW2</accession>
<name>A0A816FWW2_9BILA</name>
<dbReference type="EMBL" id="CAJNOW010018679">
    <property type="protein sequence ID" value="CAF1667154.1"/>
    <property type="molecule type" value="Genomic_DNA"/>
</dbReference>
<dbReference type="EMBL" id="CAJOBJ010069180">
    <property type="protein sequence ID" value="CAF4452667.1"/>
    <property type="molecule type" value="Genomic_DNA"/>
</dbReference>
<feature type="compositionally biased region" description="Polar residues" evidence="1">
    <location>
        <begin position="66"/>
        <end position="76"/>
    </location>
</feature>
<gene>
    <name evidence="7" type="ORF">BYL167_LOCUS35408</name>
    <name evidence="2" type="ORF">CJN711_LOCUS34626</name>
    <name evidence="5" type="ORF">GIL414_LOCUS32495</name>
    <name evidence="3" type="ORF">KQP761_LOCUS33358</name>
    <name evidence="4" type="ORF">MBJ925_LOCUS5218</name>
    <name evidence="6" type="ORF">SMN809_LOCUS33468</name>
</gene>
<evidence type="ECO:0000313" key="3">
    <source>
        <dbReference type="EMBL" id="CAF1667154.1"/>
    </source>
</evidence>
<dbReference type="Proteomes" id="UP000681720">
    <property type="component" value="Unassembled WGS sequence"/>
</dbReference>
<dbReference type="EMBL" id="CAJNOV010016852">
    <property type="protein sequence ID" value="CAF1596379.1"/>
    <property type="molecule type" value="Genomic_DNA"/>
</dbReference>
<evidence type="ECO:0000256" key="1">
    <source>
        <dbReference type="SAM" id="MobiDB-lite"/>
    </source>
</evidence>
<evidence type="ECO:0000313" key="4">
    <source>
        <dbReference type="EMBL" id="CAF1938567.1"/>
    </source>
</evidence>
<protein>
    <submittedName>
        <fullName evidence="3">Uncharacterized protein</fullName>
    </submittedName>
</protein>
<dbReference type="Proteomes" id="UP000676336">
    <property type="component" value="Unassembled WGS sequence"/>
</dbReference>
<dbReference type="Proteomes" id="UP000663855">
    <property type="component" value="Unassembled WGS sequence"/>
</dbReference>
<evidence type="ECO:0000313" key="5">
    <source>
        <dbReference type="EMBL" id="CAF4452667.1"/>
    </source>
</evidence>
<feature type="region of interest" description="Disordered" evidence="1">
    <location>
        <begin position="1"/>
        <end position="20"/>
    </location>
</feature>
<dbReference type="EMBL" id="CAJOBI010073426">
    <property type="protein sequence ID" value="CAF4468329.1"/>
    <property type="molecule type" value="Genomic_DNA"/>
</dbReference>
<dbReference type="EMBL" id="CAJOBH010074471">
    <property type="protein sequence ID" value="CAF4487346.1"/>
    <property type="molecule type" value="Genomic_DNA"/>
</dbReference>
<comment type="caution">
    <text evidence="3">The sequence shown here is derived from an EMBL/GenBank/DDBJ whole genome shotgun (WGS) entry which is preliminary data.</text>
</comment>
<feature type="compositionally biased region" description="Polar residues" evidence="1">
    <location>
        <begin position="1"/>
        <end position="10"/>
    </location>
</feature>
<proteinExistence type="predicted"/>
<reference evidence="3" key="1">
    <citation type="submission" date="2021-02" db="EMBL/GenBank/DDBJ databases">
        <authorList>
            <person name="Nowell W R."/>
        </authorList>
    </citation>
    <scope>NUCLEOTIDE SEQUENCE</scope>
</reference>
<dbReference type="Proteomes" id="UP000663834">
    <property type="component" value="Unassembled WGS sequence"/>
</dbReference>
<dbReference type="EMBL" id="CAJNRE010001311">
    <property type="protein sequence ID" value="CAF1938567.1"/>
    <property type="molecule type" value="Genomic_DNA"/>
</dbReference>
<feature type="region of interest" description="Disordered" evidence="1">
    <location>
        <begin position="90"/>
        <end position="112"/>
    </location>
</feature>
<evidence type="ECO:0000313" key="6">
    <source>
        <dbReference type="EMBL" id="CAF4468329.1"/>
    </source>
</evidence>
<sequence length="119" mass="14060">MAKTSGSQDEIQPINDHGDGDFGYWYNEMNSDDQFVRYMTEIYKKQHLNIYMNKQQKTTMTHHTRSNTQSPSNQQQVIRQLPQLMDHPITFRPYSRNASPSSPPEPDIKDIYNRARYAF</sequence>
<evidence type="ECO:0000313" key="8">
    <source>
        <dbReference type="Proteomes" id="UP000663834"/>
    </source>
</evidence>
<dbReference type="Proteomes" id="UP000681967">
    <property type="component" value="Unassembled WGS sequence"/>
</dbReference>
<dbReference type="Proteomes" id="UP000663824">
    <property type="component" value="Unassembled WGS sequence"/>
</dbReference>
<dbReference type="AlphaFoldDB" id="A0A816FWW2"/>
<feature type="region of interest" description="Disordered" evidence="1">
    <location>
        <begin position="57"/>
        <end position="76"/>
    </location>
</feature>
<evidence type="ECO:0000313" key="7">
    <source>
        <dbReference type="EMBL" id="CAF4487346.1"/>
    </source>
</evidence>
<evidence type="ECO:0000313" key="2">
    <source>
        <dbReference type="EMBL" id="CAF1596379.1"/>
    </source>
</evidence>
<organism evidence="3 8">
    <name type="scientific">Rotaria magnacalcarata</name>
    <dbReference type="NCBI Taxonomy" id="392030"/>
    <lineage>
        <taxon>Eukaryota</taxon>
        <taxon>Metazoa</taxon>
        <taxon>Spiralia</taxon>
        <taxon>Gnathifera</taxon>
        <taxon>Rotifera</taxon>
        <taxon>Eurotatoria</taxon>
        <taxon>Bdelloidea</taxon>
        <taxon>Philodinida</taxon>
        <taxon>Philodinidae</taxon>
        <taxon>Rotaria</taxon>
    </lineage>
</organism>